<evidence type="ECO:0000259" key="3">
    <source>
        <dbReference type="Pfam" id="PF13751"/>
    </source>
</evidence>
<dbReference type="RefSeq" id="WP_171643167.1">
    <property type="nucleotide sequence ID" value="NZ_WHOA01000084.1"/>
</dbReference>
<dbReference type="EMBL" id="WHOA01000084">
    <property type="protein sequence ID" value="NOU71848.1"/>
    <property type="molecule type" value="Genomic_DNA"/>
</dbReference>
<organism evidence="4 5">
    <name type="scientific">Paenibacillus phytorum</name>
    <dbReference type="NCBI Taxonomy" id="2654977"/>
    <lineage>
        <taxon>Bacteria</taxon>
        <taxon>Bacillati</taxon>
        <taxon>Bacillota</taxon>
        <taxon>Bacilli</taxon>
        <taxon>Bacillales</taxon>
        <taxon>Paenibacillaceae</taxon>
        <taxon>Paenibacillus</taxon>
    </lineage>
</organism>
<evidence type="ECO:0000313" key="5">
    <source>
        <dbReference type="Proteomes" id="UP000616779"/>
    </source>
</evidence>
<dbReference type="InterPro" id="IPR008490">
    <property type="entry name" value="Transposase_InsH_N"/>
</dbReference>
<proteinExistence type="predicted"/>
<feature type="non-terminal residue" evidence="4">
    <location>
        <position position="458"/>
    </location>
</feature>
<dbReference type="InterPro" id="IPR025668">
    <property type="entry name" value="Tnp_DDE_dom"/>
</dbReference>
<comment type="caution">
    <text evidence="4">The sequence shown here is derived from an EMBL/GenBank/DDBJ whole genome shotgun (WGS) entry which is preliminary data.</text>
</comment>
<feature type="domain" description="Transposase InsH N-terminal" evidence="2">
    <location>
        <begin position="24"/>
        <end position="119"/>
    </location>
</feature>
<feature type="compositionally biased region" description="Basic and acidic residues" evidence="1">
    <location>
        <begin position="189"/>
        <end position="207"/>
    </location>
</feature>
<dbReference type="Pfam" id="PF05598">
    <property type="entry name" value="DUF772"/>
    <property type="match status" value="1"/>
</dbReference>
<dbReference type="PANTHER" id="PTHR33408:SF2">
    <property type="entry name" value="TRANSPOSASE DDE DOMAIN-CONTAINING PROTEIN"/>
    <property type="match status" value="1"/>
</dbReference>
<keyword evidence="5" id="KW-1185">Reference proteome</keyword>
<reference evidence="4 5" key="1">
    <citation type="submission" date="2019-10" db="EMBL/GenBank/DDBJ databases">
        <title>Description of Paenibacillus terrestris sp. nov.</title>
        <authorList>
            <person name="Carlier A."/>
            <person name="Qi S."/>
        </authorList>
    </citation>
    <scope>NUCLEOTIDE SEQUENCE [LARGE SCALE GENOMIC DNA]</scope>
    <source>
        <strain evidence="4 5">LMG 31458</strain>
    </source>
</reference>
<sequence length="458" mass="52962">MKVVVIVLHSENENPQIQYELVCMEALVPKDHLLRQIQTHINFSFITEKVKGLYHPTQGRPPIPPVRLFKMLLIGYLFNVRSERRLEKEIEVNIAYRWFLGLSFSDSVPHHSTISWNRQHRFKGTTVFQDIFDEVVRLAMNLNMVAGRLQFTDSTHMRANASNNKYRNQEQVKPASVYLEELEKAVTEDRLAHGKEPLPQKKSESFENNKVSTTDPDSGYMSRKGKPEGFFYLEHRTIDAKFNIITDSFVTAGDVNDSTVYIDRLERQISTFGWETTMEAVALDSGYMSHYICKKLEEKQIRGAIAPRQIPTVKDIFPKNEFHYDANADIYRCPANETLSYATTDRDGDKIYNSDVKICAKCPLLSKCTTSKTHQRSISRHVWAKHKEKVTAYTKSSVGQLIYAKRKETIERSFAESKELYGLRRCRLRTRVGVQEQTLMTSVAQNLKRIARHLAKQK</sequence>
<evidence type="ECO:0000259" key="2">
    <source>
        <dbReference type="Pfam" id="PF05598"/>
    </source>
</evidence>
<dbReference type="NCBIfam" id="NF033551">
    <property type="entry name" value="transpos_IS1182"/>
    <property type="match status" value="1"/>
</dbReference>
<name>A0ABX1XTH1_9BACL</name>
<dbReference type="PANTHER" id="PTHR33408">
    <property type="entry name" value="TRANSPOSASE"/>
    <property type="match status" value="1"/>
</dbReference>
<evidence type="ECO:0000313" key="4">
    <source>
        <dbReference type="EMBL" id="NOU71848.1"/>
    </source>
</evidence>
<feature type="region of interest" description="Disordered" evidence="1">
    <location>
        <begin position="189"/>
        <end position="220"/>
    </location>
</feature>
<dbReference type="InterPro" id="IPR047629">
    <property type="entry name" value="IS1182_transpos"/>
</dbReference>
<accession>A0ABX1XTH1</accession>
<dbReference type="Pfam" id="PF13751">
    <property type="entry name" value="DDE_Tnp_1_6"/>
    <property type="match status" value="1"/>
</dbReference>
<gene>
    <name evidence="4" type="ORF">GC098_10525</name>
</gene>
<protein>
    <submittedName>
        <fullName evidence="4">IS1182 family transposase</fullName>
    </submittedName>
</protein>
<evidence type="ECO:0000256" key="1">
    <source>
        <dbReference type="SAM" id="MobiDB-lite"/>
    </source>
</evidence>
<feature type="domain" description="Transposase DDE" evidence="3">
    <location>
        <begin position="333"/>
        <end position="450"/>
    </location>
</feature>
<dbReference type="Proteomes" id="UP000616779">
    <property type="component" value="Unassembled WGS sequence"/>
</dbReference>